<dbReference type="AlphaFoldDB" id="A0A2A2F540"/>
<evidence type="ECO:0000313" key="3">
    <source>
        <dbReference type="Proteomes" id="UP000218896"/>
    </source>
</evidence>
<reference evidence="2 3" key="1">
    <citation type="submission" date="2017-08" db="EMBL/GenBank/DDBJ databases">
        <title>Halovibrio sewagensis sp. nov., isolated from wastewater of high salinity.</title>
        <authorList>
            <person name="Dong X."/>
            <person name="Zhang G."/>
        </authorList>
    </citation>
    <scope>NUCLEOTIDE SEQUENCE [LARGE SCALE GENOMIC DNA]</scope>
    <source>
        <strain evidence="2 3">YL5-2</strain>
    </source>
</reference>
<evidence type="ECO:0000313" key="2">
    <source>
        <dbReference type="EMBL" id="PAU79715.1"/>
    </source>
</evidence>
<dbReference type="InterPro" id="IPR023577">
    <property type="entry name" value="CYTH_domain"/>
</dbReference>
<evidence type="ECO:0000259" key="1">
    <source>
        <dbReference type="PROSITE" id="PS51707"/>
    </source>
</evidence>
<sequence length="291" mass="31408">MSETELKLSMTPANLDRAGGWLSTRGAVEQGEPLTLLNRYYDTPEGALNAERVALRVRATGSGYIQTLKTRGHLQGAALARQEWEWERPGASLDLALLADTPMADHPALSHLAPVFDTNFQRRVLMLEWSERGQWARIECALDNGVIRAIGQEQPLCELELELVDGDAGILSRVATALTASVPALLNSISKAEQGYHLAGVGTPGEAGSGATPQAWLDALCRFWLRDDPAGWEHFLDLHRQLSGPAEAAGAGEAYTQVTAELESAAAQRLSPREALTTMRGLAPLQLALLV</sequence>
<dbReference type="GO" id="GO:0050355">
    <property type="term" value="F:inorganic triphosphate phosphatase activity"/>
    <property type="evidence" value="ECO:0007669"/>
    <property type="project" value="InterPro"/>
</dbReference>
<dbReference type="InterPro" id="IPR033469">
    <property type="entry name" value="CYTH-like_dom_sf"/>
</dbReference>
<feature type="domain" description="CYTH" evidence="1">
    <location>
        <begin position="1"/>
        <end position="202"/>
    </location>
</feature>
<dbReference type="CDD" id="cd07756">
    <property type="entry name" value="CYTH-like_Pase_CHAD"/>
    <property type="match status" value="1"/>
</dbReference>
<accession>A0A2A2F540</accession>
<dbReference type="Pfam" id="PF01928">
    <property type="entry name" value="CYTH"/>
    <property type="match status" value="1"/>
</dbReference>
<dbReference type="PANTHER" id="PTHR39569:SF1">
    <property type="entry name" value="INORGANIC TRIPHOSPHATASE"/>
    <property type="match status" value="1"/>
</dbReference>
<dbReference type="RefSeq" id="WP_095618172.1">
    <property type="nucleotide sequence ID" value="NZ_NSKD01000006.1"/>
</dbReference>
<protein>
    <submittedName>
        <fullName evidence="2">Adenylate cyclase</fullName>
    </submittedName>
</protein>
<dbReference type="PANTHER" id="PTHR39569">
    <property type="entry name" value="INORGANIC TRIPHOSPHATASE"/>
    <property type="match status" value="1"/>
</dbReference>
<dbReference type="PROSITE" id="PS51707">
    <property type="entry name" value="CYTH"/>
    <property type="match status" value="1"/>
</dbReference>
<organism evidence="2 3">
    <name type="scientific">Halovibrio salipaludis</name>
    <dbReference type="NCBI Taxonomy" id="2032626"/>
    <lineage>
        <taxon>Bacteria</taxon>
        <taxon>Pseudomonadati</taxon>
        <taxon>Pseudomonadota</taxon>
        <taxon>Gammaproteobacteria</taxon>
        <taxon>Oceanospirillales</taxon>
        <taxon>Halomonadaceae</taxon>
        <taxon>Halovibrio</taxon>
    </lineage>
</organism>
<gene>
    <name evidence="2" type="ORF">CK501_13005</name>
</gene>
<dbReference type="EMBL" id="NSKD01000006">
    <property type="protein sequence ID" value="PAU79715.1"/>
    <property type="molecule type" value="Genomic_DNA"/>
</dbReference>
<dbReference type="SMART" id="SM01118">
    <property type="entry name" value="CYTH"/>
    <property type="match status" value="1"/>
</dbReference>
<comment type="caution">
    <text evidence="2">The sequence shown here is derived from an EMBL/GenBank/DDBJ whole genome shotgun (WGS) entry which is preliminary data.</text>
</comment>
<name>A0A2A2F540_9GAMM</name>
<dbReference type="Gene3D" id="2.40.320.10">
    <property type="entry name" value="Hypothetical Protein Pfu-838710-001"/>
    <property type="match status" value="1"/>
</dbReference>
<dbReference type="OrthoDB" id="3034217at2"/>
<proteinExistence type="predicted"/>
<dbReference type="Proteomes" id="UP000218896">
    <property type="component" value="Unassembled WGS sequence"/>
</dbReference>
<keyword evidence="3" id="KW-1185">Reference proteome</keyword>
<dbReference type="InterPro" id="IPR039013">
    <property type="entry name" value="YgiF"/>
</dbReference>
<dbReference type="SUPFAM" id="SSF55154">
    <property type="entry name" value="CYTH-like phosphatases"/>
    <property type="match status" value="1"/>
</dbReference>
<dbReference type="GO" id="GO:0046872">
    <property type="term" value="F:metal ion binding"/>
    <property type="evidence" value="ECO:0007669"/>
    <property type="project" value="TreeGrafter"/>
</dbReference>